<evidence type="ECO:0000256" key="2">
    <source>
        <dbReference type="ARBA" id="ARBA00022475"/>
    </source>
</evidence>
<dbReference type="InterPro" id="IPR003660">
    <property type="entry name" value="HAMP_dom"/>
</dbReference>
<name>A0ABS5PU23_9FIRM</name>
<dbReference type="Gene3D" id="3.30.450.20">
    <property type="entry name" value="PAS domain"/>
    <property type="match status" value="1"/>
</dbReference>
<evidence type="ECO:0000259" key="8">
    <source>
        <dbReference type="PROSITE" id="PS50885"/>
    </source>
</evidence>
<dbReference type="Proteomes" id="UP000746471">
    <property type="component" value="Unassembled WGS sequence"/>
</dbReference>
<dbReference type="PROSITE" id="PS50887">
    <property type="entry name" value="GGDEF"/>
    <property type="match status" value="1"/>
</dbReference>
<dbReference type="NCBIfam" id="TIGR00254">
    <property type="entry name" value="GGDEF"/>
    <property type="match status" value="1"/>
</dbReference>
<dbReference type="InterPro" id="IPR000160">
    <property type="entry name" value="GGDEF_dom"/>
</dbReference>
<evidence type="ECO:0000259" key="7">
    <source>
        <dbReference type="PROSITE" id="PS50883"/>
    </source>
</evidence>
<evidence type="ECO:0000259" key="9">
    <source>
        <dbReference type="PROSITE" id="PS50887"/>
    </source>
</evidence>
<dbReference type="SUPFAM" id="SSF141868">
    <property type="entry name" value="EAL domain-like"/>
    <property type="match status" value="1"/>
</dbReference>
<dbReference type="PANTHER" id="PTHR33121">
    <property type="entry name" value="CYCLIC DI-GMP PHOSPHODIESTERASE PDEF"/>
    <property type="match status" value="1"/>
</dbReference>
<dbReference type="Gene3D" id="6.10.340.10">
    <property type="match status" value="1"/>
</dbReference>
<gene>
    <name evidence="10" type="ORF">KHM83_18560</name>
</gene>
<dbReference type="InterPro" id="IPR029787">
    <property type="entry name" value="Nucleotide_cyclase"/>
</dbReference>
<evidence type="ECO:0000313" key="10">
    <source>
        <dbReference type="EMBL" id="MBS7528675.1"/>
    </source>
</evidence>
<dbReference type="PANTHER" id="PTHR33121:SF71">
    <property type="entry name" value="OXYGEN SENSOR PROTEIN DOSP"/>
    <property type="match status" value="1"/>
</dbReference>
<evidence type="ECO:0000256" key="3">
    <source>
        <dbReference type="ARBA" id="ARBA00022692"/>
    </source>
</evidence>
<comment type="subcellular location">
    <subcellularLocation>
        <location evidence="1">Cell membrane</location>
        <topology evidence="1">Multi-pass membrane protein</topology>
    </subcellularLocation>
</comment>
<keyword evidence="5 6" id="KW-0472">Membrane</keyword>
<sequence>MKHWRNMALSKRLLIYIIILVLMTVCAIGAVSYTISKRALDDKGKTILENGVVMASAYLDELWEDYERGYYTYDEVVESVRVFLNGQLTPAGHRDLNTGIDLGEHGYFIIYDSKGNAVAHPTLENQNLWDVVDPIREGYYLVQDQIAIAKKGGGYAHYAWAFPTEDRIGEKITYAQYMPNWDWIVVATTYEEDFNKSARSIILVLILSAGLFSAIGIIGASMFVTSITKPMKRILEGMKDASGGQFRQIETISRNDEVGQLVVGFNQMSCAIEKANDHLKRQADRITFLAYNDVISELPNRNRFSDYVNQRVEKGIRSGYVLQLDIKDFKIVNSTVGSEVGDFILKHVGQSFLAVKDEKAMIARTSGNEFSIWFEEIHQSDLIKIINAFKRVLNERLERNQIKQTIDFHYAYAVYPEHGRDFDTLYKHTSIAMKYAKENRDLKVYRFEDTMLEVIENDLKMSKLLEYAIYNQEITVAYQNKVSLTSEAVVGVEALARWYSSTLGFVSPGVFIPAINRSNLALVFGQYMLEQVFFEHHFVHRKFGEHIKIAINISPIFFVEKQFISIVKHAVDKFSIDPKQFVLEITEDVFISDLDNIKGTVATLKAMGFSISLDDFGTGYSSLNYLKNIDIDEVKIDKSFIDRITSDDKTVAMLAAIRRITEAYDYEVVAEGVETIEQIGILKTVGYDTVQGFYYSKPEPIQYEEVSLSEMMDNTDDHTIT</sequence>
<dbReference type="Pfam" id="PF00563">
    <property type="entry name" value="EAL"/>
    <property type="match status" value="1"/>
</dbReference>
<dbReference type="EMBL" id="JAHBCL010000052">
    <property type="protein sequence ID" value="MBS7528675.1"/>
    <property type="molecule type" value="Genomic_DNA"/>
</dbReference>
<reference evidence="10 11" key="1">
    <citation type="submission" date="2021-05" db="EMBL/GenBank/DDBJ databases">
        <title>Fusibacter ferrireducens sp. nov., an anaerobic, sulfur- and Fe-reducing bacterium isolated from the mangrove sediment.</title>
        <authorList>
            <person name="Qiu D."/>
        </authorList>
    </citation>
    <scope>NUCLEOTIDE SEQUENCE [LARGE SCALE GENOMIC DNA]</scope>
    <source>
        <strain evidence="10 11">DSM 12116</strain>
    </source>
</reference>
<dbReference type="InterPro" id="IPR050706">
    <property type="entry name" value="Cyclic-di-GMP_PDE-like"/>
</dbReference>
<organism evidence="10 11">
    <name type="scientific">Fusibacter paucivorans</name>
    <dbReference type="NCBI Taxonomy" id="76009"/>
    <lineage>
        <taxon>Bacteria</taxon>
        <taxon>Bacillati</taxon>
        <taxon>Bacillota</taxon>
        <taxon>Clostridia</taxon>
        <taxon>Eubacteriales</taxon>
        <taxon>Eubacteriales Family XII. Incertae Sedis</taxon>
        <taxon>Fusibacter</taxon>
    </lineage>
</organism>
<keyword evidence="2" id="KW-1003">Cell membrane</keyword>
<accession>A0ABS5PU23</accession>
<evidence type="ECO:0000256" key="5">
    <source>
        <dbReference type="ARBA" id="ARBA00023136"/>
    </source>
</evidence>
<dbReference type="InterPro" id="IPR035919">
    <property type="entry name" value="EAL_sf"/>
</dbReference>
<proteinExistence type="predicted"/>
<dbReference type="CDD" id="cd06225">
    <property type="entry name" value="HAMP"/>
    <property type="match status" value="1"/>
</dbReference>
<dbReference type="CDD" id="cd01948">
    <property type="entry name" value="EAL"/>
    <property type="match status" value="1"/>
</dbReference>
<keyword evidence="4 6" id="KW-1133">Transmembrane helix</keyword>
<dbReference type="SMART" id="SM00304">
    <property type="entry name" value="HAMP"/>
    <property type="match status" value="1"/>
</dbReference>
<evidence type="ECO:0000256" key="1">
    <source>
        <dbReference type="ARBA" id="ARBA00004651"/>
    </source>
</evidence>
<dbReference type="Gene3D" id="3.30.70.270">
    <property type="match status" value="1"/>
</dbReference>
<dbReference type="Gene3D" id="3.20.20.450">
    <property type="entry name" value="EAL domain"/>
    <property type="match status" value="1"/>
</dbReference>
<keyword evidence="3 6" id="KW-0812">Transmembrane</keyword>
<dbReference type="SUPFAM" id="SSF55073">
    <property type="entry name" value="Nucleotide cyclase"/>
    <property type="match status" value="1"/>
</dbReference>
<dbReference type="SMART" id="SM00267">
    <property type="entry name" value="GGDEF"/>
    <property type="match status" value="1"/>
</dbReference>
<dbReference type="Pfam" id="PF00672">
    <property type="entry name" value="HAMP"/>
    <property type="match status" value="1"/>
</dbReference>
<dbReference type="Pfam" id="PF17200">
    <property type="entry name" value="sCache_2"/>
    <property type="match status" value="1"/>
</dbReference>
<feature type="domain" description="GGDEF" evidence="9">
    <location>
        <begin position="317"/>
        <end position="449"/>
    </location>
</feature>
<feature type="domain" description="HAMP" evidence="8">
    <location>
        <begin position="225"/>
        <end position="277"/>
    </location>
</feature>
<dbReference type="PROSITE" id="PS50883">
    <property type="entry name" value="EAL"/>
    <property type="match status" value="1"/>
</dbReference>
<evidence type="ECO:0000256" key="6">
    <source>
        <dbReference type="SAM" id="Phobius"/>
    </source>
</evidence>
<protein>
    <submittedName>
        <fullName evidence="10">EAL domain-containing protein</fullName>
    </submittedName>
</protein>
<dbReference type="InterPro" id="IPR001633">
    <property type="entry name" value="EAL_dom"/>
</dbReference>
<dbReference type="SMART" id="SM00052">
    <property type="entry name" value="EAL"/>
    <property type="match status" value="1"/>
</dbReference>
<comment type="caution">
    <text evidence="10">The sequence shown here is derived from an EMBL/GenBank/DDBJ whole genome shotgun (WGS) entry which is preliminary data.</text>
</comment>
<dbReference type="SUPFAM" id="SSF158472">
    <property type="entry name" value="HAMP domain-like"/>
    <property type="match status" value="1"/>
</dbReference>
<evidence type="ECO:0000313" key="11">
    <source>
        <dbReference type="Proteomes" id="UP000746471"/>
    </source>
</evidence>
<dbReference type="RefSeq" id="WP_213238531.1">
    <property type="nucleotide sequence ID" value="NZ_JAHBCL010000052.1"/>
</dbReference>
<dbReference type="InterPro" id="IPR043128">
    <property type="entry name" value="Rev_trsase/Diguanyl_cyclase"/>
</dbReference>
<feature type="domain" description="EAL" evidence="7">
    <location>
        <begin position="458"/>
        <end position="712"/>
    </location>
</feature>
<feature type="transmembrane region" description="Helical" evidence="6">
    <location>
        <begin position="201"/>
        <end position="224"/>
    </location>
</feature>
<evidence type="ECO:0000256" key="4">
    <source>
        <dbReference type="ARBA" id="ARBA00022989"/>
    </source>
</evidence>
<feature type="transmembrane region" description="Helical" evidence="6">
    <location>
        <begin position="13"/>
        <end position="35"/>
    </location>
</feature>
<dbReference type="InterPro" id="IPR033480">
    <property type="entry name" value="sCache_2"/>
</dbReference>
<dbReference type="PROSITE" id="PS50885">
    <property type="entry name" value="HAMP"/>
    <property type="match status" value="1"/>
</dbReference>
<dbReference type="Pfam" id="PF00990">
    <property type="entry name" value="GGDEF"/>
    <property type="match status" value="1"/>
</dbReference>
<keyword evidence="11" id="KW-1185">Reference proteome</keyword>
<dbReference type="CDD" id="cd01949">
    <property type="entry name" value="GGDEF"/>
    <property type="match status" value="1"/>
</dbReference>